<comment type="similarity">
    <text evidence="2">Belongs to the UPP synthase family. Z-FPP synthase subfamily.</text>
</comment>
<reference evidence="3 4" key="1">
    <citation type="submission" date="2017-02" db="EMBL/GenBank/DDBJ databases">
        <authorList>
            <person name="Peterson S.W."/>
        </authorList>
    </citation>
    <scope>NUCLEOTIDE SEQUENCE [LARGE SCALE GENOMIC DNA]</scope>
    <source>
        <strain evidence="3 4">M1</strain>
    </source>
</reference>
<dbReference type="STRING" id="36842.SAMN02194393_01828"/>
<dbReference type="Proteomes" id="UP000190285">
    <property type="component" value="Unassembled WGS sequence"/>
</dbReference>
<evidence type="ECO:0000256" key="1">
    <source>
        <dbReference type="ARBA" id="ARBA00022679"/>
    </source>
</evidence>
<dbReference type="PANTHER" id="PTHR10291">
    <property type="entry name" value="DEHYDRODOLICHYL DIPHOSPHATE SYNTHASE FAMILY MEMBER"/>
    <property type="match status" value="1"/>
</dbReference>
<evidence type="ECO:0000313" key="4">
    <source>
        <dbReference type="Proteomes" id="UP000190285"/>
    </source>
</evidence>
<dbReference type="OrthoDB" id="4191603at2"/>
<dbReference type="CDD" id="cd00475">
    <property type="entry name" value="Cis_IPPS"/>
    <property type="match status" value="1"/>
</dbReference>
<dbReference type="Gene3D" id="3.40.1180.10">
    <property type="entry name" value="Decaprenyl diphosphate synthase-like"/>
    <property type="match status" value="1"/>
</dbReference>
<evidence type="ECO:0000313" key="3">
    <source>
        <dbReference type="EMBL" id="SKC63224.1"/>
    </source>
</evidence>
<sequence length="217" mass="24993">MRVPNHVGIIPDGNRRWSVNMGLAKEMGYDYGLSPGLEMFKLCKEAGVKELTYYGFTTDNTKRPKQQTEAFTKACVKAVEMLSKEDASLLVVGNTESPVFPRELKAYTKRKTFGNGGIKVNFLVNYGWHWDLENLFLEGDKEKKGKKNIMDSIYTSDISRVDLIIRWGGRRRLSGFLPVQSIYSDFYVIDDFWPDFKPDHFYNALKWYENQDITLGG</sequence>
<dbReference type="InterPro" id="IPR036424">
    <property type="entry name" value="UPP_synth-like_sf"/>
</dbReference>
<proteinExistence type="inferred from homology"/>
<keyword evidence="1" id="KW-0808">Transferase</keyword>
<dbReference type="SUPFAM" id="SSF64005">
    <property type="entry name" value="Undecaprenyl diphosphate synthase"/>
    <property type="match status" value="1"/>
</dbReference>
<name>A0A1T5KHL0_9FIRM</name>
<dbReference type="GO" id="GO:0045547">
    <property type="term" value="F:ditrans,polycis-polyprenyl diphosphate synthase [(2E,6E)-farnesyl diphosphate specific] activity"/>
    <property type="evidence" value="ECO:0007669"/>
    <property type="project" value="TreeGrafter"/>
</dbReference>
<gene>
    <name evidence="3" type="ORF">SAMN02194393_01828</name>
</gene>
<dbReference type="NCBIfam" id="TIGR00055">
    <property type="entry name" value="uppS"/>
    <property type="match status" value="1"/>
</dbReference>
<dbReference type="PANTHER" id="PTHR10291:SF43">
    <property type="entry name" value="DEHYDRODOLICHYL DIPHOSPHATE SYNTHASE COMPLEX SUBUNIT DHDDS"/>
    <property type="match status" value="1"/>
</dbReference>
<organism evidence="3 4">
    <name type="scientific">Maledivibacter halophilus</name>
    <dbReference type="NCBI Taxonomy" id="36842"/>
    <lineage>
        <taxon>Bacteria</taxon>
        <taxon>Bacillati</taxon>
        <taxon>Bacillota</taxon>
        <taxon>Clostridia</taxon>
        <taxon>Peptostreptococcales</taxon>
        <taxon>Caminicellaceae</taxon>
        <taxon>Maledivibacter</taxon>
    </lineage>
</organism>
<dbReference type="InterPro" id="IPR001441">
    <property type="entry name" value="UPP_synth-like"/>
</dbReference>
<keyword evidence="4" id="KW-1185">Reference proteome</keyword>
<dbReference type="EMBL" id="FUZT01000004">
    <property type="protein sequence ID" value="SKC63224.1"/>
    <property type="molecule type" value="Genomic_DNA"/>
</dbReference>
<dbReference type="RefSeq" id="WP_079491037.1">
    <property type="nucleotide sequence ID" value="NZ_FUZT01000004.1"/>
</dbReference>
<dbReference type="AlphaFoldDB" id="A0A1T5KHL0"/>
<dbReference type="GO" id="GO:0016094">
    <property type="term" value="P:polyprenol biosynthetic process"/>
    <property type="evidence" value="ECO:0007669"/>
    <property type="project" value="TreeGrafter"/>
</dbReference>
<accession>A0A1T5KHL0</accession>
<evidence type="ECO:0000256" key="2">
    <source>
        <dbReference type="ARBA" id="ARBA00038453"/>
    </source>
</evidence>
<protein>
    <submittedName>
        <fullName evidence="3">Undecaprenyl diphosphate synthase</fullName>
    </submittedName>
</protein>
<dbReference type="Pfam" id="PF01255">
    <property type="entry name" value="Prenyltransf"/>
    <property type="match status" value="1"/>
</dbReference>